<organism evidence="1 2">
    <name type="scientific">Algoriphagus ratkowskyi</name>
    <dbReference type="NCBI Taxonomy" id="57028"/>
    <lineage>
        <taxon>Bacteria</taxon>
        <taxon>Pseudomonadati</taxon>
        <taxon>Bacteroidota</taxon>
        <taxon>Cytophagia</taxon>
        <taxon>Cytophagales</taxon>
        <taxon>Cyclobacteriaceae</taxon>
        <taxon>Algoriphagus</taxon>
    </lineage>
</organism>
<dbReference type="CDD" id="cd17783">
    <property type="entry name" value="CBS_pair_bac"/>
    <property type="match status" value="1"/>
</dbReference>
<dbReference type="SUPFAM" id="SSF54631">
    <property type="entry name" value="CBS-domain pair"/>
    <property type="match status" value="1"/>
</dbReference>
<comment type="caution">
    <text evidence="1">The sequence shown here is derived from an EMBL/GenBank/DDBJ whole genome shotgun (WGS) entry which is preliminary data.</text>
</comment>
<dbReference type="EMBL" id="QKZU01000003">
    <property type="protein sequence ID" value="PZX59732.1"/>
    <property type="molecule type" value="Genomic_DNA"/>
</dbReference>
<dbReference type="Proteomes" id="UP000249115">
    <property type="component" value="Unassembled WGS sequence"/>
</dbReference>
<accession>A0A2W7T9A2</accession>
<evidence type="ECO:0000313" key="1">
    <source>
        <dbReference type="EMBL" id="PZX59732.1"/>
    </source>
</evidence>
<dbReference type="InterPro" id="IPR046342">
    <property type="entry name" value="CBS_dom_sf"/>
</dbReference>
<sequence>MNENRLSDVLKSKFIPYLSFMQAYEYINNLIPPLKLSDKTGMALAWMEEIRTDVLPVIDKGVFLGLIKEERIFEVNNPDTLIADIEPSNPQCWVFSDKHIYDVLRVSSEQKSNIVAVLDRDSNYLGVVTMEDSIAAFADSLSIKSQGSVVILSISMTDYSLSEISRIIESDNAKVLSSFITTDPLDDSKIKLTLKLDQTELRHIKATLERFGYKVIDHYQEESGVSSEEDRIGNLLRFLDI</sequence>
<gene>
    <name evidence="1" type="ORF">LV84_00941</name>
</gene>
<protein>
    <recommendedName>
        <fullName evidence="3">CBS domain-containing protein</fullName>
    </recommendedName>
</protein>
<reference evidence="1 2" key="1">
    <citation type="submission" date="2018-06" db="EMBL/GenBank/DDBJ databases">
        <title>Genomic Encyclopedia of Archaeal and Bacterial Type Strains, Phase II (KMG-II): from individual species to whole genera.</title>
        <authorList>
            <person name="Goeker M."/>
        </authorList>
    </citation>
    <scope>NUCLEOTIDE SEQUENCE [LARGE SCALE GENOMIC DNA]</scope>
    <source>
        <strain evidence="1 2">DSM 22686</strain>
    </source>
</reference>
<name>A0A2W7T9A2_9BACT</name>
<evidence type="ECO:0008006" key="3">
    <source>
        <dbReference type="Google" id="ProtNLM"/>
    </source>
</evidence>
<dbReference type="AlphaFoldDB" id="A0A2W7T9A2"/>
<evidence type="ECO:0000313" key="2">
    <source>
        <dbReference type="Proteomes" id="UP000249115"/>
    </source>
</evidence>
<dbReference type="Gene3D" id="3.10.580.10">
    <property type="entry name" value="CBS-domain"/>
    <property type="match status" value="1"/>
</dbReference>
<proteinExistence type="predicted"/>